<gene>
    <name evidence="2" type="ORF">PCASD_07089</name>
    <name evidence="1" type="ORF">PCASD_18775</name>
</gene>
<evidence type="ECO:0000313" key="1">
    <source>
        <dbReference type="EMBL" id="PLW14730.1"/>
    </source>
</evidence>
<dbReference type="Proteomes" id="UP000235392">
    <property type="component" value="Unassembled WGS sequence"/>
</dbReference>
<proteinExistence type="predicted"/>
<evidence type="ECO:0000313" key="2">
    <source>
        <dbReference type="EMBL" id="PLW45654.1"/>
    </source>
</evidence>
<organism evidence="1 3">
    <name type="scientific">Puccinia coronata f. sp. avenae</name>
    <dbReference type="NCBI Taxonomy" id="200324"/>
    <lineage>
        <taxon>Eukaryota</taxon>
        <taxon>Fungi</taxon>
        <taxon>Dikarya</taxon>
        <taxon>Basidiomycota</taxon>
        <taxon>Pucciniomycotina</taxon>
        <taxon>Pucciniomycetes</taxon>
        <taxon>Pucciniales</taxon>
        <taxon>Pucciniaceae</taxon>
        <taxon>Puccinia</taxon>
    </lineage>
</organism>
<accession>A0A2N5SND0</accession>
<sequence>MNQMMHSLNQEIKRAWVMQLAKYLGDLDQLLARRKAQANIVQLREKLRQFLDALAVDKGNDYLTTTFILLQAHEGEDGSLLFWTMLPRVKSNNSVPVTNDEAGAKGLNGC</sequence>
<protein>
    <submittedName>
        <fullName evidence="1">Uncharacterized protein</fullName>
    </submittedName>
</protein>
<comment type="caution">
    <text evidence="1">The sequence shown here is derived from an EMBL/GenBank/DDBJ whole genome shotgun (WGS) entry which is preliminary data.</text>
</comment>
<name>A0A2N5SND0_9BASI</name>
<dbReference type="EMBL" id="PGCI01000815">
    <property type="protein sequence ID" value="PLW14730.1"/>
    <property type="molecule type" value="Genomic_DNA"/>
</dbReference>
<evidence type="ECO:0000313" key="3">
    <source>
        <dbReference type="Proteomes" id="UP000235392"/>
    </source>
</evidence>
<dbReference type="EMBL" id="PGCI01000046">
    <property type="protein sequence ID" value="PLW45654.1"/>
    <property type="molecule type" value="Genomic_DNA"/>
</dbReference>
<dbReference type="AlphaFoldDB" id="A0A2N5SND0"/>
<reference evidence="1 3" key="1">
    <citation type="submission" date="2017-11" db="EMBL/GenBank/DDBJ databases">
        <title>De novo assembly and phasing of dikaryotic genomes from two isolates of Puccinia coronata f. sp. avenae, the causal agent of oat crown rust.</title>
        <authorList>
            <person name="Miller M.E."/>
            <person name="Zhang Y."/>
            <person name="Omidvar V."/>
            <person name="Sperschneider J."/>
            <person name="Schwessinger B."/>
            <person name="Raley C."/>
            <person name="Palmer J.M."/>
            <person name="Garnica D."/>
            <person name="Upadhyaya N."/>
            <person name="Rathjen J."/>
            <person name="Taylor J.M."/>
            <person name="Park R.F."/>
            <person name="Dodds P.N."/>
            <person name="Hirsch C.D."/>
            <person name="Kianian S.F."/>
            <person name="Figueroa M."/>
        </authorList>
    </citation>
    <scope>NUCLEOTIDE SEQUENCE [LARGE SCALE GENOMIC DNA]</scope>
    <source>
        <strain evidence="1">12SD80</strain>
    </source>
</reference>